<dbReference type="InterPro" id="IPR014730">
    <property type="entry name" value="ETF_a/b_N"/>
</dbReference>
<reference evidence="5" key="1">
    <citation type="journal article" date="2014" name="Front. Microbiol.">
        <title>High frequency of phylogenetically diverse reductive dehalogenase-homologous genes in deep subseafloor sedimentary metagenomes.</title>
        <authorList>
            <person name="Kawai M."/>
            <person name="Futagami T."/>
            <person name="Toyoda A."/>
            <person name="Takaki Y."/>
            <person name="Nishi S."/>
            <person name="Hori S."/>
            <person name="Arai W."/>
            <person name="Tsubouchi T."/>
            <person name="Morono Y."/>
            <person name="Uchiyama I."/>
            <person name="Ito T."/>
            <person name="Fujiyama A."/>
            <person name="Inagaki F."/>
            <person name="Takami H."/>
        </authorList>
    </citation>
    <scope>NUCLEOTIDE SEQUENCE</scope>
    <source>
        <strain evidence="5">Expedition CK06-06</strain>
    </source>
</reference>
<evidence type="ECO:0000256" key="1">
    <source>
        <dbReference type="ARBA" id="ARBA00007557"/>
    </source>
</evidence>
<dbReference type="AlphaFoldDB" id="X0SM84"/>
<organism evidence="5">
    <name type="scientific">marine sediment metagenome</name>
    <dbReference type="NCBI Taxonomy" id="412755"/>
    <lineage>
        <taxon>unclassified sequences</taxon>
        <taxon>metagenomes</taxon>
        <taxon>ecological metagenomes</taxon>
    </lineage>
</organism>
<dbReference type="SUPFAM" id="SSF52402">
    <property type="entry name" value="Adenine nucleotide alpha hydrolases-like"/>
    <property type="match status" value="1"/>
</dbReference>
<dbReference type="PANTHER" id="PTHR21294">
    <property type="entry name" value="ELECTRON TRANSFER FLAVOPROTEIN BETA-SUBUNIT"/>
    <property type="match status" value="1"/>
</dbReference>
<accession>X0SM84</accession>
<feature type="domain" description="Electron transfer flavoprotein alpha/beta-subunit N-terminal" evidence="4">
    <location>
        <begin position="23"/>
        <end position="155"/>
    </location>
</feature>
<comment type="similarity">
    <text evidence="1">Belongs to the ETF beta-subunit/FixA family.</text>
</comment>
<dbReference type="InterPro" id="IPR012255">
    <property type="entry name" value="ETF_b"/>
</dbReference>
<feature type="non-terminal residue" evidence="5">
    <location>
        <position position="155"/>
    </location>
</feature>
<dbReference type="SMART" id="SM00893">
    <property type="entry name" value="ETF"/>
    <property type="match status" value="1"/>
</dbReference>
<evidence type="ECO:0000256" key="2">
    <source>
        <dbReference type="ARBA" id="ARBA00022448"/>
    </source>
</evidence>
<dbReference type="Pfam" id="PF01012">
    <property type="entry name" value="ETF"/>
    <property type="match status" value="1"/>
</dbReference>
<comment type="caution">
    <text evidence="5">The sequence shown here is derived from an EMBL/GenBank/DDBJ whole genome shotgun (WGS) entry which is preliminary data.</text>
</comment>
<proteinExistence type="inferred from homology"/>
<gene>
    <name evidence="5" type="ORF">S01H1_18022</name>
</gene>
<keyword evidence="3" id="KW-0249">Electron transport</keyword>
<dbReference type="GO" id="GO:0009055">
    <property type="term" value="F:electron transfer activity"/>
    <property type="evidence" value="ECO:0007669"/>
    <property type="project" value="InterPro"/>
</dbReference>
<dbReference type="PANTHER" id="PTHR21294:SF8">
    <property type="entry name" value="ELECTRON TRANSFER FLAVOPROTEIN SUBUNIT BETA"/>
    <property type="match status" value="1"/>
</dbReference>
<dbReference type="InterPro" id="IPR014729">
    <property type="entry name" value="Rossmann-like_a/b/a_fold"/>
</dbReference>
<sequence>MKIAVLIKRVPDTASVIKISDDGKSVETGSLKYVLNPYDEHAVEEAVKLKEQSEAEIIVISAGDEKSTETMRVALAMGADSGILIKDDALNSASNKGIAKALAAAAKTISPDLIFAGKQAVDDDAAQVPERVGELLEMSHVSVISKLELNDGNVV</sequence>
<dbReference type="Gene3D" id="3.40.50.620">
    <property type="entry name" value="HUPs"/>
    <property type="match status" value="1"/>
</dbReference>
<protein>
    <recommendedName>
        <fullName evidence="4">Electron transfer flavoprotein alpha/beta-subunit N-terminal domain-containing protein</fullName>
    </recommendedName>
</protein>
<evidence type="ECO:0000259" key="4">
    <source>
        <dbReference type="SMART" id="SM00893"/>
    </source>
</evidence>
<dbReference type="EMBL" id="BARS01009602">
    <property type="protein sequence ID" value="GAF76962.1"/>
    <property type="molecule type" value="Genomic_DNA"/>
</dbReference>
<evidence type="ECO:0000313" key="5">
    <source>
        <dbReference type="EMBL" id="GAF76962.1"/>
    </source>
</evidence>
<keyword evidence="2" id="KW-0813">Transport</keyword>
<evidence type="ECO:0000256" key="3">
    <source>
        <dbReference type="ARBA" id="ARBA00022982"/>
    </source>
</evidence>
<name>X0SM84_9ZZZZ</name>